<proteinExistence type="predicted"/>
<accession>A0A2P2QCT7</accession>
<dbReference type="AlphaFoldDB" id="A0A2P2QCT7"/>
<evidence type="ECO:0000313" key="1">
    <source>
        <dbReference type="EMBL" id="MBX64826.1"/>
    </source>
</evidence>
<name>A0A2P2QCT7_RHIMU</name>
<reference evidence="1" key="1">
    <citation type="submission" date="2018-02" db="EMBL/GenBank/DDBJ databases">
        <title>Rhizophora mucronata_Transcriptome.</title>
        <authorList>
            <person name="Meera S.P."/>
            <person name="Sreeshan A."/>
            <person name="Augustine A."/>
        </authorList>
    </citation>
    <scope>NUCLEOTIDE SEQUENCE</scope>
    <source>
        <tissue evidence="1">Leaf</tissue>
    </source>
</reference>
<organism evidence="1">
    <name type="scientific">Rhizophora mucronata</name>
    <name type="common">Asiatic mangrove</name>
    <dbReference type="NCBI Taxonomy" id="61149"/>
    <lineage>
        <taxon>Eukaryota</taxon>
        <taxon>Viridiplantae</taxon>
        <taxon>Streptophyta</taxon>
        <taxon>Embryophyta</taxon>
        <taxon>Tracheophyta</taxon>
        <taxon>Spermatophyta</taxon>
        <taxon>Magnoliopsida</taxon>
        <taxon>eudicotyledons</taxon>
        <taxon>Gunneridae</taxon>
        <taxon>Pentapetalae</taxon>
        <taxon>rosids</taxon>
        <taxon>fabids</taxon>
        <taxon>Malpighiales</taxon>
        <taxon>Rhizophoraceae</taxon>
        <taxon>Rhizophora</taxon>
    </lineage>
</organism>
<protein>
    <submittedName>
        <fullName evidence="1">Uncharacterized protein</fullName>
    </submittedName>
</protein>
<sequence length="36" mass="4173">MVPLSSWNSVSFHSNSCLYILWNGIKDISNVRSNRF</sequence>
<dbReference type="EMBL" id="GGEC01084342">
    <property type="protein sequence ID" value="MBX64826.1"/>
    <property type="molecule type" value="Transcribed_RNA"/>
</dbReference>